<proteinExistence type="predicted"/>
<evidence type="ECO:0000313" key="2">
    <source>
        <dbReference type="Proteomes" id="UP000182373"/>
    </source>
</evidence>
<dbReference type="AlphaFoldDB" id="A0AAC9K9D9"/>
<reference evidence="2" key="1">
    <citation type="submission" date="2016-11" db="EMBL/GenBank/DDBJ databases">
        <title>Comparative genomic and phenotypic analysis of Granulibacter bethesdensis clinical isolates from patients with chronic granulomatous disease.</title>
        <authorList>
            <person name="Zarember K.A."/>
            <person name="Porcella S.F."/>
            <person name="Chu J."/>
            <person name="Ding L."/>
            <person name="Dahlstrom E."/>
            <person name="Barbian K."/>
            <person name="Martens C."/>
            <person name="Sykora L."/>
            <person name="Kramer S."/>
            <person name="Pettinato A.M."/>
            <person name="Hong H."/>
            <person name="Wald G."/>
            <person name="Berg L.J."/>
            <person name="Rogge L.S."/>
            <person name="Greenberg D.E."/>
            <person name="Falcone E.L."/>
            <person name="Neves J.F."/>
            <person name="Simoes M.J."/>
            <person name="Casal M."/>
            <person name="Rodriguez-Lopez F.C."/>
            <person name="Zelazny A."/>
            <person name="Gallin J.I."/>
            <person name="Holland S.M."/>
        </authorList>
    </citation>
    <scope>NUCLEOTIDE SEQUENCE [LARGE SCALE GENOMIC DNA]</scope>
    <source>
        <strain evidence="2">NIH9.1</strain>
    </source>
</reference>
<accession>A0AAC9K9D9</accession>
<sequence length="85" mass="8980">MLTRNRLWQGCSVACFETENSFVICNAGYHFEHSLGASAALCSAAAGSVQLCQTAGASLSGGANLFIRQAVTDADIHRWGKPGFE</sequence>
<gene>
    <name evidence="1" type="ORF">GbCGDNIH9_5003</name>
</gene>
<dbReference type="EMBL" id="CP018191">
    <property type="protein sequence ID" value="APH53334.1"/>
    <property type="molecule type" value="Genomic_DNA"/>
</dbReference>
<evidence type="ECO:0000313" key="1">
    <source>
        <dbReference type="EMBL" id="APH53334.1"/>
    </source>
</evidence>
<organism evidence="1 2">
    <name type="scientific">Granulibacter bethesdensis</name>
    <dbReference type="NCBI Taxonomy" id="364410"/>
    <lineage>
        <taxon>Bacteria</taxon>
        <taxon>Pseudomonadati</taxon>
        <taxon>Pseudomonadota</taxon>
        <taxon>Alphaproteobacteria</taxon>
        <taxon>Acetobacterales</taxon>
        <taxon>Acetobacteraceae</taxon>
        <taxon>Granulibacter</taxon>
    </lineage>
</organism>
<dbReference type="Proteomes" id="UP000182373">
    <property type="component" value="Chromosome"/>
</dbReference>
<protein>
    <submittedName>
        <fullName evidence="1">Uncharacterized protein</fullName>
    </submittedName>
</protein>
<name>A0AAC9K9D9_9PROT</name>